<comment type="caution">
    <text evidence="7">The sequence shown here is derived from an EMBL/GenBank/DDBJ whole genome shotgun (WGS) entry which is preliminary data.</text>
</comment>
<dbReference type="OrthoDB" id="5564877at2759"/>
<name>A0A329T412_9STRA</name>
<evidence type="ECO:0000313" key="2">
    <source>
        <dbReference type="EMBL" id="KAG2944147.1"/>
    </source>
</evidence>
<evidence type="ECO:0000313" key="5">
    <source>
        <dbReference type="EMBL" id="KAG3229336.1"/>
    </source>
</evidence>
<dbReference type="Proteomes" id="UP000774804">
    <property type="component" value="Unassembled WGS sequence"/>
</dbReference>
<dbReference type="Proteomes" id="UP000735874">
    <property type="component" value="Unassembled WGS sequence"/>
</dbReference>
<proteinExistence type="predicted"/>
<dbReference type="Proteomes" id="UP000251314">
    <property type="component" value="Unassembled WGS sequence"/>
</dbReference>
<dbReference type="STRING" id="29920.A0A329T412"/>
<dbReference type="PANTHER" id="PTHR39473">
    <property type="match status" value="1"/>
</dbReference>
<evidence type="ECO:0008006" key="9">
    <source>
        <dbReference type="Google" id="ProtNLM"/>
    </source>
</evidence>
<evidence type="ECO:0000313" key="8">
    <source>
        <dbReference type="Proteomes" id="UP000251314"/>
    </source>
</evidence>
<organism evidence="7 8">
    <name type="scientific">Phytophthora cactorum</name>
    <dbReference type="NCBI Taxonomy" id="29920"/>
    <lineage>
        <taxon>Eukaryota</taxon>
        <taxon>Sar</taxon>
        <taxon>Stramenopiles</taxon>
        <taxon>Oomycota</taxon>
        <taxon>Peronosporomycetes</taxon>
        <taxon>Peronosporales</taxon>
        <taxon>Peronosporaceae</taxon>
        <taxon>Phytophthora</taxon>
    </lineage>
</organism>
<dbReference type="EMBL" id="JAENGZ010000457">
    <property type="protein sequence ID" value="KAG6958968.1"/>
    <property type="molecule type" value="Genomic_DNA"/>
</dbReference>
<dbReference type="EMBL" id="RCMI01000005">
    <property type="protein sequence ID" value="KAG2944147.1"/>
    <property type="molecule type" value="Genomic_DNA"/>
</dbReference>
<evidence type="ECO:0000313" key="7">
    <source>
        <dbReference type="EMBL" id="RAW42846.1"/>
    </source>
</evidence>
<dbReference type="VEuPathDB" id="FungiDB:PC110_g916"/>
<dbReference type="AlphaFoldDB" id="A0A329T412"/>
<accession>A0A329T412</accession>
<reference evidence="6" key="3">
    <citation type="submission" date="2021-01" db="EMBL/GenBank/DDBJ databases">
        <title>Phytophthora aleatoria, a newly-described species from Pinus radiata is distinct from Phytophthora cactorum isolates based on comparative genomics.</title>
        <authorList>
            <person name="Mcdougal R."/>
            <person name="Panda P."/>
            <person name="Williams N."/>
            <person name="Studholme D.J."/>
        </authorList>
    </citation>
    <scope>NUCLEOTIDE SEQUENCE</scope>
    <source>
        <strain evidence="6">NZFS 3830</strain>
    </source>
</reference>
<keyword evidence="8" id="KW-1185">Reference proteome</keyword>
<dbReference type="Proteomes" id="UP000688947">
    <property type="component" value="Unassembled WGS sequence"/>
</dbReference>
<dbReference type="Proteomes" id="UP000736787">
    <property type="component" value="Unassembled WGS sequence"/>
</dbReference>
<dbReference type="EMBL" id="RCMV01000002">
    <property type="protein sequence ID" value="KAG3229336.1"/>
    <property type="molecule type" value="Genomic_DNA"/>
</dbReference>
<dbReference type="Proteomes" id="UP000697107">
    <property type="component" value="Unassembled WGS sequence"/>
</dbReference>
<dbReference type="EMBL" id="RCMK01000005">
    <property type="protein sequence ID" value="KAG2955434.1"/>
    <property type="molecule type" value="Genomic_DNA"/>
</dbReference>
<evidence type="ECO:0000313" key="4">
    <source>
        <dbReference type="EMBL" id="KAG3000034.1"/>
    </source>
</evidence>
<dbReference type="Proteomes" id="UP000760860">
    <property type="component" value="Unassembled WGS sequence"/>
</dbReference>
<dbReference type="EMBL" id="RCMG01000008">
    <property type="protein sequence ID" value="KAG2868776.1"/>
    <property type="molecule type" value="Genomic_DNA"/>
</dbReference>
<reference evidence="1" key="2">
    <citation type="submission" date="2018-10" db="EMBL/GenBank/DDBJ databases">
        <title>Effector identification in a new, highly contiguous assembly of the strawberry crown rot pathogen Phytophthora cactorum.</title>
        <authorList>
            <person name="Armitage A.D."/>
            <person name="Nellist C.F."/>
            <person name="Bates H."/>
            <person name="Vickerstaff R.J."/>
            <person name="Harrison R.J."/>
        </authorList>
    </citation>
    <scope>NUCLEOTIDE SEQUENCE</scope>
    <source>
        <strain evidence="1">15-7</strain>
        <strain evidence="2">4032</strain>
        <strain evidence="3">4040</strain>
        <strain evidence="4">P415</strain>
        <strain evidence="5">P421</strain>
    </source>
</reference>
<evidence type="ECO:0000313" key="3">
    <source>
        <dbReference type="EMBL" id="KAG2955434.1"/>
    </source>
</evidence>
<sequence length="235" mass="26044">MIRSRIVLARISRGGLADMSSMGEGISGAPVCVLAILEQHKTFLRGLDDAVYTFHSPLVEGSVGQHTRHSLDHLRKPLELLSALQSEDGVGLLPIHVETGALAKQDDANELLAAQQQGSVENMVRYDIRDRHTPVEKDRHAAIEQIEQLAKTLRAVPQRNLSRPVHAVFMLSADGREFDFESTFSRELAFAVHHCIHHNALSKVLLRHHFPELSVPDGFGMAPSTANFNLTHPHE</sequence>
<dbReference type="EMBL" id="RCML01000005">
    <property type="protein sequence ID" value="KAG3000034.1"/>
    <property type="molecule type" value="Genomic_DNA"/>
</dbReference>
<evidence type="ECO:0000313" key="6">
    <source>
        <dbReference type="EMBL" id="KAG6958968.1"/>
    </source>
</evidence>
<gene>
    <name evidence="6" type="ORF">JG687_00009051</name>
    <name evidence="7" type="ORF">PC110_g916</name>
    <name evidence="1" type="ORF">PC113_g753</name>
    <name evidence="2" type="ORF">PC115_g446</name>
    <name evidence="3" type="ORF">PC117_g412</name>
    <name evidence="4" type="ORF">PC118_g525</name>
    <name evidence="5" type="ORF">PC129_g109</name>
</gene>
<dbReference type="PANTHER" id="PTHR39473:SF1">
    <property type="entry name" value="DINB-LIKE DOMAIN-CONTAINING PROTEIN"/>
    <property type="match status" value="1"/>
</dbReference>
<protein>
    <recommendedName>
        <fullName evidence="9">DinB-like domain-containing protein</fullName>
    </recommendedName>
</protein>
<reference evidence="7 8" key="1">
    <citation type="submission" date="2018-01" db="EMBL/GenBank/DDBJ databases">
        <title>Draft genome of the strawberry crown rot pathogen Phytophthora cactorum.</title>
        <authorList>
            <person name="Armitage A.D."/>
            <person name="Lysoe E."/>
            <person name="Nellist C.F."/>
            <person name="Harrison R.J."/>
            <person name="Brurberg M.B."/>
        </authorList>
    </citation>
    <scope>NUCLEOTIDE SEQUENCE [LARGE SCALE GENOMIC DNA]</scope>
    <source>
        <strain evidence="7 8">10300</strain>
    </source>
</reference>
<evidence type="ECO:0000313" key="1">
    <source>
        <dbReference type="EMBL" id="KAG2868776.1"/>
    </source>
</evidence>
<dbReference type="EMBL" id="MJFZ01000010">
    <property type="protein sequence ID" value="RAW42846.1"/>
    <property type="molecule type" value="Genomic_DNA"/>
</dbReference>